<evidence type="ECO:0000313" key="1">
    <source>
        <dbReference type="EMBL" id="CAI9708672.1"/>
    </source>
</evidence>
<sequence length="201" mass="21499">MESRVWPRVPATWRPLGPAGQAAHHSAAASKRWRRPQSGLMGQEAAPTHTLLPRALQRPPHCSGSLQDALVSTRQRRKLRLGTAGTRVSTLSRLMPTLPTLGTHPRGDPDPGLEEKAGVGPISATAAPGRMRRGAGGSTELRGLLTRGSHRSVKSFCTSLRWEILSSCPGRPEPQARGSLLNTVNFHLGLRSPVRGGLGVC</sequence>
<gene>
    <name evidence="1" type="ORF">MRATA1EN3_LOCUS19885</name>
</gene>
<name>A0ACB0F7H3_RANTA</name>
<dbReference type="Proteomes" id="UP001162501">
    <property type="component" value="Chromosome 33"/>
</dbReference>
<proteinExistence type="predicted"/>
<evidence type="ECO:0000313" key="2">
    <source>
        <dbReference type="Proteomes" id="UP001162501"/>
    </source>
</evidence>
<reference evidence="1" key="1">
    <citation type="submission" date="2023-05" db="EMBL/GenBank/DDBJ databases">
        <authorList>
            <consortium name="ELIXIR-Norway"/>
        </authorList>
    </citation>
    <scope>NUCLEOTIDE SEQUENCE</scope>
</reference>
<accession>A0ACB0F7H3</accession>
<dbReference type="EMBL" id="OX596117">
    <property type="protein sequence ID" value="CAI9708672.1"/>
    <property type="molecule type" value="Genomic_DNA"/>
</dbReference>
<protein>
    <submittedName>
        <fullName evidence="1">Uncharacterized protein</fullName>
    </submittedName>
</protein>
<organism evidence="1 2">
    <name type="scientific">Rangifer tarandus platyrhynchus</name>
    <name type="common">Svalbard reindeer</name>
    <dbReference type="NCBI Taxonomy" id="3082113"/>
    <lineage>
        <taxon>Eukaryota</taxon>
        <taxon>Metazoa</taxon>
        <taxon>Chordata</taxon>
        <taxon>Craniata</taxon>
        <taxon>Vertebrata</taxon>
        <taxon>Euteleostomi</taxon>
        <taxon>Mammalia</taxon>
        <taxon>Eutheria</taxon>
        <taxon>Laurasiatheria</taxon>
        <taxon>Artiodactyla</taxon>
        <taxon>Ruminantia</taxon>
        <taxon>Pecora</taxon>
        <taxon>Cervidae</taxon>
        <taxon>Odocoileinae</taxon>
        <taxon>Rangifer</taxon>
    </lineage>
</organism>